<dbReference type="EMBL" id="GU459069">
    <property type="protein sequence ID" value="ADQ53087.1"/>
    <property type="molecule type" value="Genomic_DNA"/>
</dbReference>
<dbReference type="KEGG" id="vg:10323338"/>
<evidence type="ECO:0000313" key="1">
    <source>
        <dbReference type="EMBL" id="ADQ53087.1"/>
    </source>
</evidence>
<organism evidence="1 2">
    <name type="scientific">Aeromonas phage 65</name>
    <dbReference type="NCBI Taxonomy" id="2919549"/>
    <lineage>
        <taxon>Viruses</taxon>
        <taxon>Duplodnaviria</taxon>
        <taxon>Heunggongvirae</taxon>
        <taxon>Uroviricota</taxon>
        <taxon>Caudoviricetes</taxon>
        <taxon>Pantevenvirales</taxon>
        <taxon>Straboviridae</taxon>
        <taxon>Emmerichvirinae</taxon>
        <taxon>Ishigurovirus</taxon>
        <taxon>Ishigurovirus osborne</taxon>
    </lineage>
</organism>
<gene>
    <name evidence="1" type="ORF">65p077</name>
</gene>
<accession>E5DRR3</accession>
<dbReference type="Proteomes" id="UP000008727">
    <property type="component" value="Segment"/>
</dbReference>
<sequence>MKRKIVTLIGTREPEPQYIDLMIRIGKAFSDKGYWCKVW</sequence>
<protein>
    <submittedName>
        <fullName evidence="1">Uncharacterized protein</fullName>
    </submittedName>
</protein>
<proteinExistence type="predicted"/>
<dbReference type="RefSeq" id="YP_004300916.1">
    <property type="nucleotide sequence ID" value="NC_015251.1"/>
</dbReference>
<reference evidence="1 2" key="1">
    <citation type="journal article" date="2010" name="Virol. J.">
        <title>Genomes of the T4-related bacteriophages as windows on microbial genome evolution.</title>
        <authorList>
            <person name="Petrov V.M."/>
            <person name="Ratnayaka S."/>
            <person name="Nolan J.M."/>
            <person name="Miller E.S."/>
            <person name="Karam J.D."/>
        </authorList>
    </citation>
    <scope>NUCLEOTIDE SEQUENCE [LARGE SCALE GENOMIC DNA]</scope>
</reference>
<name>E5DRR3_9CAUD</name>
<evidence type="ECO:0000313" key="2">
    <source>
        <dbReference type="Proteomes" id="UP000008727"/>
    </source>
</evidence>
<keyword evidence="2" id="KW-1185">Reference proteome</keyword>